<organism evidence="1 2">
    <name type="scientific">Streptomyces griseicoloratus</name>
    <dbReference type="NCBI Taxonomy" id="2752516"/>
    <lineage>
        <taxon>Bacteria</taxon>
        <taxon>Bacillati</taxon>
        <taxon>Actinomycetota</taxon>
        <taxon>Actinomycetes</taxon>
        <taxon>Kitasatosporales</taxon>
        <taxon>Streptomycetaceae</taxon>
        <taxon>Streptomyces</taxon>
    </lineage>
</organism>
<name>A0A926QRM5_9ACTN</name>
<reference evidence="1" key="1">
    <citation type="submission" date="2020-09" db="EMBL/GenBank/DDBJ databases">
        <title>Streptomyces grisecoloratus sp. nov., isolated from cotton soil.</title>
        <authorList>
            <person name="Xing L."/>
        </authorList>
    </citation>
    <scope>NUCLEOTIDE SEQUENCE</scope>
    <source>
        <strain evidence="1">TRM S81-3</strain>
    </source>
</reference>
<keyword evidence="2" id="KW-1185">Reference proteome</keyword>
<dbReference type="Proteomes" id="UP000621210">
    <property type="component" value="Unassembled WGS sequence"/>
</dbReference>
<dbReference type="AlphaFoldDB" id="A0A926QRM5"/>
<dbReference type="EMBL" id="JACVQF010000193">
    <property type="protein sequence ID" value="MBD0421121.1"/>
    <property type="molecule type" value="Genomic_DNA"/>
</dbReference>
<evidence type="ECO:0000313" key="1">
    <source>
        <dbReference type="EMBL" id="MBD0421121.1"/>
    </source>
</evidence>
<gene>
    <name evidence="1" type="ORF">H0H10_18515</name>
</gene>
<comment type="caution">
    <text evidence="1">The sequence shown here is derived from an EMBL/GenBank/DDBJ whole genome shotgun (WGS) entry which is preliminary data.</text>
</comment>
<evidence type="ECO:0008006" key="3">
    <source>
        <dbReference type="Google" id="ProtNLM"/>
    </source>
</evidence>
<accession>A0A926QRM5</accession>
<reference evidence="1" key="2">
    <citation type="submission" date="2020-09" db="EMBL/GenBank/DDBJ databases">
        <authorList>
            <person name="Luo X."/>
        </authorList>
    </citation>
    <scope>NUCLEOTIDE SEQUENCE</scope>
    <source>
        <strain evidence="1">TRM S81-3</strain>
    </source>
</reference>
<proteinExistence type="predicted"/>
<protein>
    <recommendedName>
        <fullName evidence="3">DUF1990 domain-containing protein</fullName>
    </recommendedName>
</protein>
<evidence type="ECO:0000313" key="2">
    <source>
        <dbReference type="Proteomes" id="UP000621210"/>
    </source>
</evidence>
<sequence length="178" mass="19580">MPGESGSELDRLLPEWHFREVHRITVPGTTDQVMRAVRATTWSEAPLARALVALTRADVSAERRIVSDYLSGMGEVIPAGDDEFLFAGVQSPHDVPRPPGTISEIVTGCHEPGILKVGMNVRFAGGTLSTETRVLATDARTRRSFAPYWWLVRFGSGLTRASMLRAIRRRLVREVGAA</sequence>